<proteinExistence type="predicted"/>
<dbReference type="AlphaFoldDB" id="X1J2R8"/>
<protein>
    <submittedName>
        <fullName evidence="1">Uncharacterized protein</fullName>
    </submittedName>
</protein>
<comment type="caution">
    <text evidence="1">The sequence shown here is derived from an EMBL/GenBank/DDBJ whole genome shotgun (WGS) entry which is preliminary data.</text>
</comment>
<accession>X1J2R8</accession>
<sequence>PYEIARDILLSPMRALTVVGYPAERQISRMLDIASGKKPKTRYFDVGFENLVTSTINEAWDATKDYGDAVAYLGTGEVYKTGSNKGKLKSEVLLLRATEKLAYAMGKIAGLPTPSLRRFRYGWVEKPERLTAKPRRRAGRRKRKRVTF</sequence>
<feature type="non-terminal residue" evidence="1">
    <location>
        <position position="1"/>
    </location>
</feature>
<dbReference type="EMBL" id="BARU01026547">
    <property type="protein sequence ID" value="GAH64063.1"/>
    <property type="molecule type" value="Genomic_DNA"/>
</dbReference>
<name>X1J2R8_9ZZZZ</name>
<organism evidence="1">
    <name type="scientific">marine sediment metagenome</name>
    <dbReference type="NCBI Taxonomy" id="412755"/>
    <lineage>
        <taxon>unclassified sequences</taxon>
        <taxon>metagenomes</taxon>
        <taxon>ecological metagenomes</taxon>
    </lineage>
</organism>
<evidence type="ECO:0000313" key="1">
    <source>
        <dbReference type="EMBL" id="GAH64063.1"/>
    </source>
</evidence>
<reference evidence="1" key="1">
    <citation type="journal article" date="2014" name="Front. Microbiol.">
        <title>High frequency of phylogenetically diverse reductive dehalogenase-homologous genes in deep subseafloor sedimentary metagenomes.</title>
        <authorList>
            <person name="Kawai M."/>
            <person name="Futagami T."/>
            <person name="Toyoda A."/>
            <person name="Takaki Y."/>
            <person name="Nishi S."/>
            <person name="Hori S."/>
            <person name="Arai W."/>
            <person name="Tsubouchi T."/>
            <person name="Morono Y."/>
            <person name="Uchiyama I."/>
            <person name="Ito T."/>
            <person name="Fujiyama A."/>
            <person name="Inagaki F."/>
            <person name="Takami H."/>
        </authorList>
    </citation>
    <scope>NUCLEOTIDE SEQUENCE</scope>
    <source>
        <strain evidence="1">Expedition CK06-06</strain>
    </source>
</reference>
<gene>
    <name evidence="1" type="ORF">S03H2_42625</name>
</gene>